<evidence type="ECO:0000256" key="1">
    <source>
        <dbReference type="ARBA" id="ARBA00010688"/>
    </source>
</evidence>
<evidence type="ECO:0000259" key="7">
    <source>
        <dbReference type="Pfam" id="PF00294"/>
    </source>
</evidence>
<evidence type="ECO:0000313" key="9">
    <source>
        <dbReference type="Proteomes" id="UP000572680"/>
    </source>
</evidence>
<keyword evidence="3" id="KW-0547">Nucleotide-binding</keyword>
<dbReference type="InterPro" id="IPR017583">
    <property type="entry name" value="Tagatose/fructose_Pkinase"/>
</dbReference>
<comment type="similarity">
    <text evidence="1">Belongs to the carbohydrate kinase PfkB family.</text>
</comment>
<dbReference type="SUPFAM" id="SSF53613">
    <property type="entry name" value="Ribokinase-like"/>
    <property type="match status" value="1"/>
</dbReference>
<dbReference type="Proteomes" id="UP000572680">
    <property type="component" value="Unassembled WGS sequence"/>
</dbReference>
<dbReference type="EC" id="2.7.1.144" evidence="8"/>
<dbReference type="GO" id="GO:0005524">
    <property type="term" value="F:ATP binding"/>
    <property type="evidence" value="ECO:0007669"/>
    <property type="project" value="UniProtKB-KW"/>
</dbReference>
<evidence type="ECO:0000313" key="8">
    <source>
        <dbReference type="EMBL" id="MBA8957069.1"/>
    </source>
</evidence>
<evidence type="ECO:0000256" key="6">
    <source>
        <dbReference type="PIRNR" id="PIRNR000535"/>
    </source>
</evidence>
<organism evidence="8 9">
    <name type="scientific">Actinomadura namibiensis</name>
    <dbReference type="NCBI Taxonomy" id="182080"/>
    <lineage>
        <taxon>Bacteria</taxon>
        <taxon>Bacillati</taxon>
        <taxon>Actinomycetota</taxon>
        <taxon>Actinomycetes</taxon>
        <taxon>Streptosporangiales</taxon>
        <taxon>Thermomonosporaceae</taxon>
        <taxon>Actinomadura</taxon>
    </lineage>
</organism>
<keyword evidence="9" id="KW-1185">Reference proteome</keyword>
<dbReference type="Gene3D" id="3.40.1190.20">
    <property type="match status" value="1"/>
</dbReference>
<dbReference type="GO" id="GO:0008443">
    <property type="term" value="F:phosphofructokinase activity"/>
    <property type="evidence" value="ECO:0007669"/>
    <property type="project" value="TreeGrafter"/>
</dbReference>
<comment type="caution">
    <text evidence="8">The sequence shown here is derived from an EMBL/GenBank/DDBJ whole genome shotgun (WGS) entry which is preliminary data.</text>
</comment>
<evidence type="ECO:0000256" key="2">
    <source>
        <dbReference type="ARBA" id="ARBA00022679"/>
    </source>
</evidence>
<dbReference type="InterPro" id="IPR029056">
    <property type="entry name" value="Ribokinase-like"/>
</dbReference>
<dbReference type="PIRSF" id="PIRSF000535">
    <property type="entry name" value="1PFK/6PFK/LacC"/>
    <property type="match status" value="1"/>
</dbReference>
<accession>A0A7W3LZG7</accession>
<dbReference type="InterPro" id="IPR011611">
    <property type="entry name" value="PfkB_dom"/>
</dbReference>
<dbReference type="Pfam" id="PF00294">
    <property type="entry name" value="PfkB"/>
    <property type="match status" value="1"/>
</dbReference>
<keyword evidence="5" id="KW-0067">ATP-binding</keyword>
<dbReference type="AlphaFoldDB" id="A0A7W3LZG7"/>
<keyword evidence="4 8" id="KW-0418">Kinase</keyword>
<dbReference type="PANTHER" id="PTHR46566:SF5">
    <property type="entry name" value="1-PHOSPHOFRUCTOKINASE"/>
    <property type="match status" value="1"/>
</dbReference>
<proteinExistence type="inferred from homology"/>
<protein>
    <submittedName>
        <fullName evidence="8">Tagatose 6-phosphate kinase</fullName>
        <ecNumber evidence="8">2.7.1.144</ecNumber>
    </submittedName>
</protein>
<reference evidence="8 9" key="1">
    <citation type="submission" date="2020-08" db="EMBL/GenBank/DDBJ databases">
        <title>Genomic Encyclopedia of Type Strains, Phase IV (KMG-IV): sequencing the most valuable type-strain genomes for metagenomic binning, comparative biology and taxonomic classification.</title>
        <authorList>
            <person name="Goeker M."/>
        </authorList>
    </citation>
    <scope>NUCLEOTIDE SEQUENCE [LARGE SCALE GENOMIC DNA]</scope>
    <source>
        <strain evidence="8 9">DSM 44197</strain>
    </source>
</reference>
<feature type="domain" description="Carbohydrate kinase PfkB" evidence="7">
    <location>
        <begin position="16"/>
        <end position="277"/>
    </location>
</feature>
<dbReference type="CDD" id="cd01164">
    <property type="entry name" value="FruK_PfkB_like"/>
    <property type="match status" value="1"/>
</dbReference>
<dbReference type="GO" id="GO:0005829">
    <property type="term" value="C:cytosol"/>
    <property type="evidence" value="ECO:0007669"/>
    <property type="project" value="TreeGrafter"/>
</dbReference>
<keyword evidence="2 6" id="KW-0808">Transferase</keyword>
<evidence type="ECO:0000256" key="3">
    <source>
        <dbReference type="ARBA" id="ARBA00022741"/>
    </source>
</evidence>
<sequence length="303" mass="30221">MILTVTPNAALDVTYEVDAIAWGGSNRVAAVRRRAGGKGVNVARVAAALGAPVLATGLLGGDTGALVRADLDRCGLRHDFLAIAGTSRRTLTAVATGTGQATVFNEPGPWIGAGEWEAFLAHYRGLLPEADVVVLSGSLPPGAPESAYATLGGIASVPVILDADGEALARGVAGRPALVKPNAEELARATGRSDPLGGAAALRAAGAGAVLVSLGADGLLAVTPDGAWRASPPRPVTGNPTGAGDAVAAAVASRWGEPWPDLLRHAVALSAAAVRAPVAGDFDAALYARLLPEITVQGVPCPS</sequence>
<dbReference type="NCBIfam" id="TIGR03168">
    <property type="entry name" value="1-PFK"/>
    <property type="match status" value="1"/>
</dbReference>
<dbReference type="GO" id="GO:0009024">
    <property type="term" value="F:tagatose-6-phosphate kinase activity"/>
    <property type="evidence" value="ECO:0007669"/>
    <property type="project" value="UniProtKB-EC"/>
</dbReference>
<evidence type="ECO:0000256" key="4">
    <source>
        <dbReference type="ARBA" id="ARBA00022777"/>
    </source>
</evidence>
<name>A0A7W3LZG7_ACTNM</name>
<dbReference type="RefSeq" id="WP_182848933.1">
    <property type="nucleotide sequence ID" value="NZ_BAAALP010000019.1"/>
</dbReference>
<evidence type="ECO:0000256" key="5">
    <source>
        <dbReference type="ARBA" id="ARBA00022840"/>
    </source>
</evidence>
<gene>
    <name evidence="8" type="ORF">HNR61_008760</name>
</gene>
<dbReference type="EMBL" id="JACJIA010000020">
    <property type="protein sequence ID" value="MBA8957069.1"/>
    <property type="molecule type" value="Genomic_DNA"/>
</dbReference>
<dbReference type="PANTHER" id="PTHR46566">
    <property type="entry name" value="1-PHOSPHOFRUCTOKINASE-RELATED"/>
    <property type="match status" value="1"/>
</dbReference>